<dbReference type="PROSITE" id="PS51257">
    <property type="entry name" value="PROKAR_LIPOPROTEIN"/>
    <property type="match status" value="1"/>
</dbReference>
<comment type="caution">
    <text evidence="2">The sequence shown here is derived from an EMBL/GenBank/DDBJ whole genome shotgun (WGS) entry which is preliminary data.</text>
</comment>
<reference evidence="2 3" key="1">
    <citation type="journal article" date="2011" name="J. Bacteriol.">
        <title>Genome sequence of Salinisphaera shabanensis, a gammaproteobacterium from the harsh, variable environment of the brine-seawater interface of the Shaban Deep in the Red Sea.</title>
        <authorList>
            <person name="Antunes A."/>
            <person name="Alam I."/>
            <person name="Bajic V.B."/>
            <person name="Stingl U."/>
        </authorList>
    </citation>
    <scope>NUCLEOTIDE SEQUENCE [LARGE SCALE GENOMIC DNA]</scope>
    <source>
        <strain evidence="2 3">E1L3A</strain>
    </source>
</reference>
<keyword evidence="1" id="KW-0732">Signal</keyword>
<organism evidence="2 3">
    <name type="scientific">Salinisphaera shabanensis E1L3A</name>
    <dbReference type="NCBI Taxonomy" id="1033802"/>
    <lineage>
        <taxon>Bacteria</taxon>
        <taxon>Pseudomonadati</taxon>
        <taxon>Pseudomonadota</taxon>
        <taxon>Gammaproteobacteria</taxon>
        <taxon>Salinisphaerales</taxon>
        <taxon>Salinisphaeraceae</taxon>
        <taxon>Salinisphaera</taxon>
    </lineage>
</organism>
<dbReference type="eggNOG" id="ENOG502Z82H">
    <property type="taxonomic scope" value="Bacteria"/>
</dbReference>
<keyword evidence="2" id="KW-0449">Lipoprotein</keyword>
<feature type="signal peptide" evidence="1">
    <location>
        <begin position="1"/>
        <end position="25"/>
    </location>
</feature>
<dbReference type="Pfam" id="PF07759">
    <property type="entry name" value="DUF1615"/>
    <property type="match status" value="1"/>
</dbReference>
<dbReference type="EMBL" id="AFNV02000002">
    <property type="protein sequence ID" value="ERJ20650.1"/>
    <property type="molecule type" value="Genomic_DNA"/>
</dbReference>
<reference evidence="2 3" key="2">
    <citation type="journal article" date="2013" name="PLoS ONE">
        <title>INDIGO - INtegrated Data Warehouse of MIcrobial GenOmes with Examples from the Red Sea Extremophiles.</title>
        <authorList>
            <person name="Alam I."/>
            <person name="Antunes A."/>
            <person name="Kamau A.A."/>
            <person name="Ba Alawi W."/>
            <person name="Kalkatawi M."/>
            <person name="Stingl U."/>
            <person name="Bajic V.B."/>
        </authorList>
    </citation>
    <scope>NUCLEOTIDE SEQUENCE [LARGE SCALE GENOMIC DNA]</scope>
    <source>
        <strain evidence="2 3">E1L3A</strain>
    </source>
</reference>
<feature type="chain" id="PRO_5004626036" evidence="1">
    <location>
        <begin position="26"/>
        <end position="370"/>
    </location>
</feature>
<keyword evidence="3" id="KW-1185">Reference proteome</keyword>
<dbReference type="STRING" id="1033802.SSPSH_000374"/>
<evidence type="ECO:0000256" key="1">
    <source>
        <dbReference type="SAM" id="SignalP"/>
    </source>
</evidence>
<accession>U2ESH0</accession>
<evidence type="ECO:0000313" key="3">
    <source>
        <dbReference type="Proteomes" id="UP000006242"/>
    </source>
</evidence>
<protein>
    <submittedName>
        <fullName evidence="2">Outer membrane lipoprotein</fullName>
    </submittedName>
</protein>
<dbReference type="RefSeq" id="WP_006913059.1">
    <property type="nucleotide sequence ID" value="NZ_AFNV02000002.1"/>
</dbReference>
<name>U2ESH0_9GAMM</name>
<gene>
    <name evidence="2" type="primary">yaiW</name>
    <name evidence="2" type="ORF">SSPSH_000374</name>
</gene>
<dbReference type="AlphaFoldDB" id="U2ESH0"/>
<dbReference type="InterPro" id="IPR011673">
    <property type="entry name" value="DUF1615"/>
</dbReference>
<dbReference type="OrthoDB" id="596976at2"/>
<proteinExistence type="predicted"/>
<sequence>MSSIVRTRALRAIVALNLLWLAGCAALRPNDIPRRPADAVRAELVSLMPASVNDRAGWAADIETAFATQNIEASTSNLCATLSVIAQESSYRVAPVVPGLSRIARAEIERRAAAAHIPGFLLDKALGLESSTGQTYDERLDTVRTENDLNDLFEEFIDRVPLGSTLFGGFNPVHTGGPMQVAIDFAEQHADDYPYDDAQSVRKEVFSRRGGLYFGIGHLLGYEVDYPSPLYRFADYNAGWYASRNAAFQRAVSQLTGTELALDGDLIAYRAFSVSNTERATKSLRDRLRMGEGPIRRDLTEGNGPDFEQTRLYKRVYALADEAAGERVARVILPGIKLESPKITRNLTTAWFAERVYSRWQACMQRAAPR</sequence>
<evidence type="ECO:0000313" key="2">
    <source>
        <dbReference type="EMBL" id="ERJ20650.1"/>
    </source>
</evidence>
<dbReference type="Proteomes" id="UP000006242">
    <property type="component" value="Unassembled WGS sequence"/>
</dbReference>